<accession>A0A927F3F8</accession>
<dbReference type="AlphaFoldDB" id="A0A927F3F8"/>
<name>A0A927F3F8_9ACTN</name>
<reference evidence="1" key="1">
    <citation type="submission" date="2020-09" db="EMBL/GenBank/DDBJ databases">
        <title>Secondary metabolite and genome analysis of marine Streptomyces chumphonensis KK1-2T.</title>
        <authorList>
            <person name="Phongsopitanun W."/>
            <person name="Kanchanasin P."/>
            <person name="Pittayakhajonwut P."/>
            <person name="Suwanborirux K."/>
            <person name="Tanasupawat S."/>
        </authorList>
    </citation>
    <scope>NUCLEOTIDE SEQUENCE</scope>
    <source>
        <strain evidence="1">KK1-2</strain>
    </source>
</reference>
<organism evidence="1 2">
    <name type="scientific">Streptomyces chumphonensis</name>
    <dbReference type="NCBI Taxonomy" id="1214925"/>
    <lineage>
        <taxon>Bacteria</taxon>
        <taxon>Bacillati</taxon>
        <taxon>Actinomycetota</taxon>
        <taxon>Actinomycetes</taxon>
        <taxon>Kitasatosporales</taxon>
        <taxon>Streptomycetaceae</taxon>
        <taxon>Streptomyces</taxon>
    </lineage>
</organism>
<sequence length="146" mass="15362">MAEAENDSTGAELELADRSADRDDLSFLTLAARFTRLAAGALRLSEAVAAGQRRAARNAEASHQLADLMAQAEVDPRHVAAMREIASQQQVTAEATGDMAGAATDLASDADAADSAHRAEYQDLYDEGQAMAAKGITQPKPGWFAT</sequence>
<protein>
    <submittedName>
        <fullName evidence="1">Conjugal transfer protein TraB</fullName>
    </submittedName>
</protein>
<dbReference type="Proteomes" id="UP000632289">
    <property type="component" value="Unassembled WGS sequence"/>
</dbReference>
<evidence type="ECO:0000313" key="1">
    <source>
        <dbReference type="EMBL" id="MBD3934840.1"/>
    </source>
</evidence>
<proteinExistence type="predicted"/>
<dbReference type="EMBL" id="JACXYU010000021">
    <property type="protein sequence ID" value="MBD3934840.1"/>
    <property type="molecule type" value="Genomic_DNA"/>
</dbReference>
<comment type="caution">
    <text evidence="1">The sequence shown here is derived from an EMBL/GenBank/DDBJ whole genome shotgun (WGS) entry which is preliminary data.</text>
</comment>
<keyword evidence="2" id="KW-1185">Reference proteome</keyword>
<evidence type="ECO:0000313" key="2">
    <source>
        <dbReference type="Proteomes" id="UP000632289"/>
    </source>
</evidence>
<dbReference type="RefSeq" id="WP_191212138.1">
    <property type="nucleotide sequence ID" value="NZ_BAABKL010000005.1"/>
</dbReference>
<gene>
    <name evidence="1" type="ORF">IF129_25170</name>
</gene>